<organism evidence="3">
    <name type="scientific">Haemonchus placei</name>
    <name type="common">Barber's pole worm</name>
    <dbReference type="NCBI Taxonomy" id="6290"/>
    <lineage>
        <taxon>Eukaryota</taxon>
        <taxon>Metazoa</taxon>
        <taxon>Ecdysozoa</taxon>
        <taxon>Nematoda</taxon>
        <taxon>Chromadorea</taxon>
        <taxon>Rhabditida</taxon>
        <taxon>Rhabditina</taxon>
        <taxon>Rhabditomorpha</taxon>
        <taxon>Strongyloidea</taxon>
        <taxon>Trichostrongylidae</taxon>
        <taxon>Haemonchus</taxon>
    </lineage>
</organism>
<protein>
    <submittedName>
        <fullName evidence="3">Integrase</fullName>
    </submittedName>
</protein>
<dbReference type="AlphaFoldDB" id="A0A0N4W6L0"/>
<accession>A0A0N4W6L0</accession>
<proteinExistence type="predicted"/>
<name>A0A0N4W6L0_HAEPC</name>
<keyword evidence="2" id="KW-1185">Reference proteome</keyword>
<reference evidence="1 2" key="2">
    <citation type="submission" date="2018-11" db="EMBL/GenBank/DDBJ databases">
        <authorList>
            <consortium name="Pathogen Informatics"/>
        </authorList>
    </citation>
    <scope>NUCLEOTIDE SEQUENCE [LARGE SCALE GENOMIC DNA]</scope>
    <source>
        <strain evidence="1 2">MHpl1</strain>
    </source>
</reference>
<evidence type="ECO:0000313" key="3">
    <source>
        <dbReference type="WBParaSite" id="HPLM_0000570301-mRNA-1"/>
    </source>
</evidence>
<gene>
    <name evidence="1" type="ORF">HPLM_LOCUS5695</name>
</gene>
<dbReference type="EMBL" id="UZAF01016377">
    <property type="protein sequence ID" value="VDO26806.1"/>
    <property type="molecule type" value="Genomic_DNA"/>
</dbReference>
<reference evidence="3" key="1">
    <citation type="submission" date="2017-02" db="UniProtKB">
        <authorList>
            <consortium name="WormBaseParasite"/>
        </authorList>
    </citation>
    <scope>IDENTIFICATION</scope>
</reference>
<evidence type="ECO:0000313" key="1">
    <source>
        <dbReference type="EMBL" id="VDO26806.1"/>
    </source>
</evidence>
<sequence>MYLENHSHIRKLWLYYTEKGWKVAQSFRDLSNFSAKEQSAKAKDMGSAPKSAIFISRYCYGLSRQPFAGKMAG</sequence>
<evidence type="ECO:0000313" key="2">
    <source>
        <dbReference type="Proteomes" id="UP000268014"/>
    </source>
</evidence>
<dbReference type="Proteomes" id="UP000268014">
    <property type="component" value="Unassembled WGS sequence"/>
</dbReference>
<dbReference type="WBParaSite" id="HPLM_0000570301-mRNA-1">
    <property type="protein sequence ID" value="HPLM_0000570301-mRNA-1"/>
    <property type="gene ID" value="HPLM_0000570301"/>
</dbReference>